<evidence type="ECO:0000256" key="11">
    <source>
        <dbReference type="HAMAP-Rule" id="MF_00484"/>
    </source>
</evidence>
<evidence type="ECO:0000256" key="7">
    <source>
        <dbReference type="ARBA" id="ARBA00022676"/>
    </source>
</evidence>
<dbReference type="CDD" id="cd03791">
    <property type="entry name" value="GT5_Glycogen_synthase_DULL1-like"/>
    <property type="match status" value="1"/>
</dbReference>
<keyword evidence="9 11" id="KW-0320">Glycogen biosynthesis</keyword>
<gene>
    <name evidence="11" type="primary">glgA</name>
    <name evidence="15" type="ORF">B0H24_102715</name>
    <name evidence="14" type="ORF">BY455_12426</name>
</gene>
<dbReference type="EC" id="2.4.1.21" evidence="5 11"/>
<dbReference type="EMBL" id="PTIT01000024">
    <property type="protein sequence ID" value="PPK50523.1"/>
    <property type="molecule type" value="Genomic_DNA"/>
</dbReference>
<feature type="domain" description="Glycosyl transferase family 1" evidence="12">
    <location>
        <begin position="296"/>
        <end position="450"/>
    </location>
</feature>
<dbReference type="GO" id="GO:0009011">
    <property type="term" value="F:alpha-1,4-glucan glucosyltransferase (ADP-glucose donor) activity"/>
    <property type="evidence" value="ECO:0007669"/>
    <property type="project" value="UniProtKB-UniRule"/>
</dbReference>
<dbReference type="SUPFAM" id="SSF53756">
    <property type="entry name" value="UDP-Glycosyltransferase/glycogen phosphorylase"/>
    <property type="match status" value="1"/>
</dbReference>
<dbReference type="InterPro" id="IPR013534">
    <property type="entry name" value="Starch_synth_cat_dom"/>
</dbReference>
<dbReference type="Proteomes" id="UP000239446">
    <property type="component" value="Unassembled WGS sequence"/>
</dbReference>
<dbReference type="InterPro" id="IPR011835">
    <property type="entry name" value="GS/SS"/>
</dbReference>
<dbReference type="NCBIfam" id="NF001899">
    <property type="entry name" value="PRK00654.1-2"/>
    <property type="match status" value="1"/>
</dbReference>
<evidence type="ECO:0000256" key="1">
    <source>
        <dbReference type="ARBA" id="ARBA00001478"/>
    </source>
</evidence>
<protein>
    <recommendedName>
        <fullName evidence="6 11">Glycogen synthase</fullName>
        <ecNumber evidence="5 11">2.4.1.21</ecNumber>
    </recommendedName>
    <alternativeName>
        <fullName evidence="10 11">Starch [bacterial glycogen] synthase</fullName>
    </alternativeName>
</protein>
<evidence type="ECO:0000256" key="4">
    <source>
        <dbReference type="ARBA" id="ARBA00010281"/>
    </source>
</evidence>
<accession>A0A2S6G3G7</accession>
<dbReference type="InterPro" id="IPR001296">
    <property type="entry name" value="Glyco_trans_1"/>
</dbReference>
<evidence type="ECO:0000256" key="8">
    <source>
        <dbReference type="ARBA" id="ARBA00022679"/>
    </source>
</evidence>
<dbReference type="OrthoDB" id="9808590at2"/>
<dbReference type="GO" id="GO:0005978">
    <property type="term" value="P:glycogen biosynthetic process"/>
    <property type="evidence" value="ECO:0007669"/>
    <property type="project" value="UniProtKB-UniRule"/>
</dbReference>
<evidence type="ECO:0000259" key="12">
    <source>
        <dbReference type="Pfam" id="PF00534"/>
    </source>
</evidence>
<dbReference type="AlphaFoldDB" id="A0A2S6G3G7"/>
<evidence type="ECO:0000256" key="6">
    <source>
        <dbReference type="ARBA" id="ARBA00019935"/>
    </source>
</evidence>
<comment type="pathway">
    <text evidence="3 11">Glycan biosynthesis; glycogen biosynthesis.</text>
</comment>
<keyword evidence="17" id="KW-1185">Reference proteome</keyword>
<evidence type="ECO:0000313" key="17">
    <source>
        <dbReference type="Proteomes" id="UP000239648"/>
    </source>
</evidence>
<organism evidence="15 16">
    <name type="scientific">Marinobacter persicus</name>
    <dbReference type="NCBI Taxonomy" id="930118"/>
    <lineage>
        <taxon>Bacteria</taxon>
        <taxon>Pseudomonadati</taxon>
        <taxon>Pseudomonadota</taxon>
        <taxon>Gammaproteobacteria</taxon>
        <taxon>Pseudomonadales</taxon>
        <taxon>Marinobacteraceae</taxon>
        <taxon>Marinobacter</taxon>
    </lineage>
</organism>
<dbReference type="UniPathway" id="UPA00164"/>
<keyword evidence="7 11" id="KW-0328">Glycosyltransferase</keyword>
<keyword evidence="8 11" id="KW-0808">Transferase</keyword>
<comment type="similarity">
    <text evidence="4 11">Belongs to the glycosyltransferase 1 family. Bacterial/plant glycogen synthase subfamily.</text>
</comment>
<comment type="catalytic activity">
    <reaction evidence="1 11">
        <text>[(1-&gt;4)-alpha-D-glucosyl](n) + ADP-alpha-D-glucose = [(1-&gt;4)-alpha-D-glucosyl](n+1) + ADP + H(+)</text>
        <dbReference type="Rhea" id="RHEA:18189"/>
        <dbReference type="Rhea" id="RHEA-COMP:9584"/>
        <dbReference type="Rhea" id="RHEA-COMP:9587"/>
        <dbReference type="ChEBI" id="CHEBI:15378"/>
        <dbReference type="ChEBI" id="CHEBI:15444"/>
        <dbReference type="ChEBI" id="CHEBI:57498"/>
        <dbReference type="ChEBI" id="CHEBI:456216"/>
        <dbReference type="EC" id="2.4.1.21"/>
    </reaction>
</comment>
<dbReference type="Pfam" id="PF08323">
    <property type="entry name" value="Glyco_transf_5"/>
    <property type="match status" value="1"/>
</dbReference>
<comment type="function">
    <text evidence="2 11">Synthesizes alpha-1,4-glucan chains using ADP-glucose.</text>
</comment>
<dbReference type="PANTHER" id="PTHR45825">
    <property type="entry name" value="GRANULE-BOUND STARCH SYNTHASE 1, CHLOROPLASTIC/AMYLOPLASTIC"/>
    <property type="match status" value="1"/>
</dbReference>
<evidence type="ECO:0000256" key="9">
    <source>
        <dbReference type="ARBA" id="ARBA00023056"/>
    </source>
</evidence>
<evidence type="ECO:0000313" key="16">
    <source>
        <dbReference type="Proteomes" id="UP000239446"/>
    </source>
</evidence>
<evidence type="ECO:0000256" key="2">
    <source>
        <dbReference type="ARBA" id="ARBA00002764"/>
    </source>
</evidence>
<dbReference type="NCBIfam" id="TIGR02095">
    <property type="entry name" value="glgA"/>
    <property type="match status" value="1"/>
</dbReference>
<reference evidence="14 17" key="1">
    <citation type="submission" date="2018-02" db="EMBL/GenBank/DDBJ databases">
        <title>Deep subsurface shale carbon reservoir microbial communities from Ohio and West Virginia, USA.</title>
        <authorList>
            <person name="Wrighton K."/>
        </authorList>
    </citation>
    <scope>NUCLEOTIDE SEQUENCE [LARGE SCALE GENOMIC DNA]</scope>
    <source>
        <strain evidence="14 17">UTICA-S1B6</strain>
    </source>
</reference>
<dbReference type="Proteomes" id="UP000239648">
    <property type="component" value="Unassembled WGS sequence"/>
</dbReference>
<evidence type="ECO:0000313" key="15">
    <source>
        <dbReference type="EMBL" id="PPK53428.1"/>
    </source>
</evidence>
<evidence type="ECO:0000259" key="13">
    <source>
        <dbReference type="Pfam" id="PF08323"/>
    </source>
</evidence>
<dbReference type="RefSeq" id="WP_104417075.1">
    <property type="nucleotide sequence ID" value="NZ_PTIT01000024.1"/>
</dbReference>
<dbReference type="GO" id="GO:0004373">
    <property type="term" value="F:alpha-1,4-glucan glucosyltransferase (UDP-glucose donor) activity"/>
    <property type="evidence" value="ECO:0007669"/>
    <property type="project" value="InterPro"/>
</dbReference>
<dbReference type="EMBL" id="PTIU01000027">
    <property type="protein sequence ID" value="PPK53428.1"/>
    <property type="molecule type" value="Genomic_DNA"/>
</dbReference>
<feature type="domain" description="Starch synthase catalytic" evidence="13">
    <location>
        <begin position="3"/>
        <end position="241"/>
    </location>
</feature>
<evidence type="ECO:0000256" key="10">
    <source>
        <dbReference type="ARBA" id="ARBA00031722"/>
    </source>
</evidence>
<dbReference type="PANTHER" id="PTHR45825:SF11">
    <property type="entry name" value="ALPHA AMYLASE DOMAIN-CONTAINING PROTEIN"/>
    <property type="match status" value="1"/>
</dbReference>
<name>A0A2S6G3G7_9GAMM</name>
<reference evidence="15 16" key="2">
    <citation type="submission" date="2018-02" db="EMBL/GenBank/DDBJ databases">
        <title>Subsurface microbial communities from deep shales in Ohio and West Virginia, USA.</title>
        <authorList>
            <person name="Wrighton K."/>
        </authorList>
    </citation>
    <scope>NUCLEOTIDE SEQUENCE [LARGE SCALE GENOMIC DNA]</scope>
    <source>
        <strain evidence="15 16">UTICA-S1B9</strain>
    </source>
</reference>
<dbReference type="Pfam" id="PF00534">
    <property type="entry name" value="Glycos_transf_1"/>
    <property type="match status" value="1"/>
</dbReference>
<evidence type="ECO:0000256" key="3">
    <source>
        <dbReference type="ARBA" id="ARBA00004964"/>
    </source>
</evidence>
<dbReference type="Gene3D" id="3.40.50.2000">
    <property type="entry name" value="Glycogen Phosphorylase B"/>
    <property type="match status" value="2"/>
</dbReference>
<feature type="binding site" evidence="11">
    <location>
        <position position="16"/>
    </location>
    <ligand>
        <name>ADP-alpha-D-glucose</name>
        <dbReference type="ChEBI" id="CHEBI:57498"/>
    </ligand>
</feature>
<evidence type="ECO:0000256" key="5">
    <source>
        <dbReference type="ARBA" id="ARBA00012588"/>
    </source>
</evidence>
<dbReference type="HAMAP" id="MF_00484">
    <property type="entry name" value="Glycogen_synth"/>
    <property type="match status" value="1"/>
</dbReference>
<sequence>MIRILFATSEAYPLVKTGGLGDVSASLPEALCRAGHDCQILLPGYPAAINAAIDAGSKRTTRIRHGQYDIGLWKANLPGTSVGLWLVECPALFERQGDSPYQDTGGEDWWDNAYRFELFGRIGAMMAMGQLGLSWKPDVVHCNDWQTGLLPVFLKSFHASPPTVFTVHNLAYQGLFSQETFRALGLPDHLWNFEQLEFHDQLSFIKGGLVFSDAITTVSPTYAREIKTPELGCGLDGLLRHRAARLSGILNGIDTEVWDPQHDPYLKVHYSQEDLTGKAECRKQLQQALGLKIGPAPLLGFVGRLVEQKGLDWLLEVIPALLRQGCQFALLGSGDARYKKALQALASQWPDQLALTLGYNEAMAHRITAGADLFLMPSKFEPCGLNQMYSLRYGTLPVVHGVGGLNDTVFDPAEASSDIANGFVFRQPSSGAFMNAIERALNAWEQPETWLQLQKNGMAGDYSWKSRAKDYINLYRSLINEQ</sequence>
<proteinExistence type="inferred from homology"/>
<evidence type="ECO:0000313" key="14">
    <source>
        <dbReference type="EMBL" id="PPK50523.1"/>
    </source>
</evidence>
<comment type="caution">
    <text evidence="15">The sequence shown here is derived from an EMBL/GenBank/DDBJ whole genome shotgun (WGS) entry which is preliminary data.</text>
</comment>